<dbReference type="GO" id="GO:0005886">
    <property type="term" value="C:plasma membrane"/>
    <property type="evidence" value="ECO:0007669"/>
    <property type="project" value="UniProtKB-SubCell"/>
</dbReference>
<dbReference type="PROSITE" id="PS51257">
    <property type="entry name" value="PROKAR_LIPOPROTEIN"/>
    <property type="match status" value="1"/>
</dbReference>
<accession>A0A0B6AF84</accession>
<dbReference type="GeneID" id="93641230"/>
<dbReference type="Gene3D" id="3.40.50.1980">
    <property type="entry name" value="Nitrogenase molybdenum iron protein domain"/>
    <property type="match status" value="2"/>
</dbReference>
<dbReference type="InterPro" id="IPR002491">
    <property type="entry name" value="ABC_transptr_periplasmic_BD"/>
</dbReference>
<dbReference type="KEGG" id="bmeg:BG04_3167"/>
<dbReference type="Proteomes" id="UP000031829">
    <property type="component" value="Chromosome"/>
</dbReference>
<comment type="subcellular location">
    <subcellularLocation>
        <location evidence="1">Cell membrane</location>
        <topology evidence="1">Lipid-anchor</topology>
    </subcellularLocation>
</comment>
<evidence type="ECO:0000256" key="1">
    <source>
        <dbReference type="ARBA" id="ARBA00004193"/>
    </source>
</evidence>
<dbReference type="AlphaFoldDB" id="A0A0B6AF84"/>
<dbReference type="PROSITE" id="PS50983">
    <property type="entry name" value="FE_B12_PBP"/>
    <property type="match status" value="1"/>
</dbReference>
<dbReference type="GO" id="GO:0030288">
    <property type="term" value="C:outer membrane-bounded periplasmic space"/>
    <property type="evidence" value="ECO:0007669"/>
    <property type="project" value="TreeGrafter"/>
</dbReference>
<keyword evidence="5" id="KW-0564">Palmitate</keyword>
<evidence type="ECO:0000256" key="2">
    <source>
        <dbReference type="ARBA" id="ARBA00008814"/>
    </source>
</evidence>
<comment type="similarity">
    <text evidence="2">Belongs to the bacterial solute-binding protein 8 family.</text>
</comment>
<dbReference type="EMBL" id="CP009920">
    <property type="protein sequence ID" value="AJI23550.1"/>
    <property type="molecule type" value="Genomic_DNA"/>
</dbReference>
<dbReference type="HOGENOM" id="CLU_038034_0_0_9"/>
<gene>
    <name evidence="7" type="ORF">BG04_3167</name>
</gene>
<evidence type="ECO:0000256" key="6">
    <source>
        <dbReference type="ARBA" id="ARBA00023288"/>
    </source>
</evidence>
<dbReference type="GO" id="GO:1901678">
    <property type="term" value="P:iron coordination entity transport"/>
    <property type="evidence" value="ECO:0007669"/>
    <property type="project" value="UniProtKB-ARBA"/>
</dbReference>
<keyword evidence="6 7" id="KW-0449">Lipoprotein</keyword>
<evidence type="ECO:0000313" key="7">
    <source>
        <dbReference type="EMBL" id="AJI23550.1"/>
    </source>
</evidence>
<sequence length="314" mass="34784">MNKKKIGLLAFITMLAIGMLIGCSSTNKGNSADEKSEKTRVVKHELGETKVKENPKRVVVLELGFIDALLDAGIKPVGVADDDKAEQLIDKDVLKEIKGYKSVGTRAQPSLESIKLLKPDLIIADSERHKNVYKELSKIAPTIELKNLNANYDDLLNTELKVGEAVGKKAKVEKVVEEHKQKMKDLKAKAPKNPGNVLVIADANGNINARTSNFFTTGVLEQLGFKNALTDPTKEYSVKMTMEQLVKADPDKLIVMRNEKGHTPLAKQPLWKELKAVKNNQVYEVDVFKWSLRRSVQGANGIADEAEKLLFEGK</sequence>
<keyword evidence="3" id="KW-0813">Transport</keyword>
<reference evidence="7 8" key="1">
    <citation type="journal article" date="2015" name="Genome Announc.">
        <title>Complete genome sequences for 35 biothreat assay-relevant bacillus species.</title>
        <authorList>
            <person name="Johnson S.L."/>
            <person name="Daligault H.E."/>
            <person name="Davenport K.W."/>
            <person name="Jaissle J."/>
            <person name="Frey K.G."/>
            <person name="Ladner J.T."/>
            <person name="Broomall S.M."/>
            <person name="Bishop-Lilly K.A."/>
            <person name="Bruce D.C."/>
            <person name="Gibbons H.S."/>
            <person name="Coyne S.R."/>
            <person name="Lo C.C."/>
            <person name="Meincke L."/>
            <person name="Munk A.C."/>
            <person name="Koroleva G.I."/>
            <person name="Rosenzweig C.N."/>
            <person name="Palacios G.F."/>
            <person name="Redden C.L."/>
            <person name="Minogue T.D."/>
            <person name="Chain P.S."/>
        </authorList>
    </citation>
    <scope>NUCLEOTIDE SEQUENCE [LARGE SCALE GENOMIC DNA]</scope>
    <source>
        <strain evidence="8">ATCC 14581 / DSM 32 / JCM 2506 / NBRC 15308 / NCIMB 9376 / NCTC 10342 / NRRL B-14308 / VKM B-512</strain>
    </source>
</reference>
<keyword evidence="4" id="KW-0732">Signal</keyword>
<evidence type="ECO:0000256" key="3">
    <source>
        <dbReference type="ARBA" id="ARBA00022448"/>
    </source>
</evidence>
<name>A0A0B6AF84_PRIM2</name>
<dbReference type="PANTHER" id="PTHR30532">
    <property type="entry name" value="IRON III DICITRATE-BINDING PERIPLASMIC PROTEIN"/>
    <property type="match status" value="1"/>
</dbReference>
<dbReference type="PANTHER" id="PTHR30532:SF29">
    <property type="entry name" value="FE(3+) DICITRATE-BINDING PERIPLASMIC PROTEIN"/>
    <property type="match status" value="1"/>
</dbReference>
<dbReference type="FunFam" id="3.40.50.1980:FF:000003">
    <property type="entry name" value="Iron ABC transporter substrate-binding protein"/>
    <property type="match status" value="1"/>
</dbReference>
<evidence type="ECO:0000256" key="5">
    <source>
        <dbReference type="ARBA" id="ARBA00023139"/>
    </source>
</evidence>
<dbReference type="Pfam" id="PF01497">
    <property type="entry name" value="Peripla_BP_2"/>
    <property type="match status" value="1"/>
</dbReference>
<proteinExistence type="inferred from homology"/>
<dbReference type="InterPro" id="IPR051313">
    <property type="entry name" value="Bact_iron-sidero_bind"/>
</dbReference>
<dbReference type="RefSeq" id="WP_016763165.1">
    <property type="nucleotide sequence ID" value="NZ_BCVB01000007.1"/>
</dbReference>
<dbReference type="SUPFAM" id="SSF53807">
    <property type="entry name" value="Helical backbone' metal receptor"/>
    <property type="match status" value="1"/>
</dbReference>
<evidence type="ECO:0000313" key="8">
    <source>
        <dbReference type="Proteomes" id="UP000031829"/>
    </source>
</evidence>
<evidence type="ECO:0000256" key="4">
    <source>
        <dbReference type="ARBA" id="ARBA00022729"/>
    </source>
</evidence>
<dbReference type="CDD" id="cd01146">
    <property type="entry name" value="FhuD"/>
    <property type="match status" value="1"/>
</dbReference>
<organism evidence="7 8">
    <name type="scientific">Priestia megaterium (strain ATCC 14581 / DSM 32 / CCUG 1817 / JCM 2506 / NBRC 15308 / NCIMB 9376 / NCTC 10342 / NRRL B-14308 / VKM B-512 / Ford 19)</name>
    <name type="common">Bacillus megaterium</name>
    <dbReference type="NCBI Taxonomy" id="1348623"/>
    <lineage>
        <taxon>Bacteria</taxon>
        <taxon>Bacillati</taxon>
        <taxon>Bacillota</taxon>
        <taxon>Bacilli</taxon>
        <taxon>Bacillales</taxon>
        <taxon>Bacillaceae</taxon>
        <taxon>Priestia</taxon>
    </lineage>
</organism>
<protein>
    <submittedName>
        <fullName evidence="7">Putative ABC transporter substrate-binding lipoprotein yhfQ</fullName>
    </submittedName>
</protein>